<dbReference type="Pfam" id="PF01381">
    <property type="entry name" value="HTH_3"/>
    <property type="match status" value="1"/>
</dbReference>
<feature type="region of interest" description="Disordered" evidence="1">
    <location>
        <begin position="90"/>
        <end position="127"/>
    </location>
</feature>
<proteinExistence type="predicted"/>
<reference evidence="3" key="1">
    <citation type="journal article" date="2021" name="Microorganisms">
        <title>The Ever-Expanding Pseudomonas Genus: Description of 43 New Species and Partition of the Pseudomonas putida Group.</title>
        <authorList>
            <person name="Girard L."/>
            <person name="Lood C."/>
            <person name="Hofte M."/>
            <person name="Vandamme P."/>
            <person name="Rokni-Zadeh H."/>
            <person name="van Noort V."/>
            <person name="Lavigne R."/>
            <person name="De Mot R."/>
        </authorList>
    </citation>
    <scope>NUCLEOTIDE SEQUENCE</scope>
    <source>
        <strain evidence="3">COW40</strain>
    </source>
</reference>
<organism evidence="3 4">
    <name type="scientific">Pseudomonas fakonensis</name>
    <dbReference type="NCBI Taxonomy" id="2842355"/>
    <lineage>
        <taxon>Bacteria</taxon>
        <taxon>Pseudomonadati</taxon>
        <taxon>Pseudomonadota</taxon>
        <taxon>Gammaproteobacteria</taxon>
        <taxon>Pseudomonadales</taxon>
        <taxon>Pseudomonadaceae</taxon>
        <taxon>Pseudomonas</taxon>
    </lineage>
</organism>
<name>A0ABX8NAD7_9PSED</name>
<evidence type="ECO:0000259" key="2">
    <source>
        <dbReference type="PROSITE" id="PS50943"/>
    </source>
</evidence>
<dbReference type="EMBL" id="CP077076">
    <property type="protein sequence ID" value="QXH53318.1"/>
    <property type="molecule type" value="Genomic_DNA"/>
</dbReference>
<dbReference type="RefSeq" id="WP_217842723.1">
    <property type="nucleotide sequence ID" value="NZ_CP077076.1"/>
</dbReference>
<feature type="compositionally biased region" description="Polar residues" evidence="1">
    <location>
        <begin position="90"/>
        <end position="105"/>
    </location>
</feature>
<feature type="domain" description="HTH cro/C1-type" evidence="2">
    <location>
        <begin position="11"/>
        <end position="62"/>
    </location>
</feature>
<evidence type="ECO:0000256" key="1">
    <source>
        <dbReference type="SAM" id="MobiDB-lite"/>
    </source>
</evidence>
<evidence type="ECO:0000313" key="3">
    <source>
        <dbReference type="EMBL" id="QXH53318.1"/>
    </source>
</evidence>
<sequence length="127" mass="14120">MSLKSSFAAVLRRIRSKRNISQRDFGDTSRTYLSKLESGRSSITLDKLEQISQRLELSPLTLMTLTMCESTGQSAADLMSNVYREISSLGNAQNLPAPKATSNVTPHKRNSEPRLSPAQARQTELCF</sequence>
<dbReference type="Proteomes" id="UP001046350">
    <property type="component" value="Chromosome"/>
</dbReference>
<gene>
    <name evidence="3" type="ORF">KSS94_09455</name>
</gene>
<keyword evidence="4" id="KW-1185">Reference proteome</keyword>
<protein>
    <submittedName>
        <fullName evidence="3">Helix-turn-helix domain-containing protein</fullName>
    </submittedName>
</protein>
<evidence type="ECO:0000313" key="4">
    <source>
        <dbReference type="Proteomes" id="UP001046350"/>
    </source>
</evidence>
<dbReference type="CDD" id="cd00093">
    <property type="entry name" value="HTH_XRE"/>
    <property type="match status" value="1"/>
</dbReference>
<accession>A0ABX8NAD7</accession>
<dbReference type="PROSITE" id="PS50943">
    <property type="entry name" value="HTH_CROC1"/>
    <property type="match status" value="1"/>
</dbReference>
<dbReference type="SMART" id="SM00530">
    <property type="entry name" value="HTH_XRE"/>
    <property type="match status" value="1"/>
</dbReference>
<dbReference type="InterPro" id="IPR001387">
    <property type="entry name" value="Cro/C1-type_HTH"/>
</dbReference>